<comment type="caution">
    <text evidence="2">The sequence shown here is derived from an EMBL/GenBank/DDBJ whole genome shotgun (WGS) entry which is preliminary data.</text>
</comment>
<organism evidence="2 3">
    <name type="scientific">Faecalibacillus faecis</name>
    <dbReference type="NCBI Taxonomy" id="1982628"/>
    <lineage>
        <taxon>Bacteria</taxon>
        <taxon>Bacillati</taxon>
        <taxon>Bacillota</taxon>
        <taxon>Erysipelotrichia</taxon>
        <taxon>Erysipelotrichales</taxon>
        <taxon>Coprobacillaceae</taxon>
        <taxon>Faecalibacillus</taxon>
    </lineage>
</organism>
<dbReference type="InterPro" id="IPR024445">
    <property type="entry name" value="Tnp_ISXO2-like"/>
</dbReference>
<evidence type="ECO:0000259" key="1">
    <source>
        <dbReference type="SMART" id="SM01126"/>
    </source>
</evidence>
<sequence length="353" mass="41589">MLRMFFMSNFENPFKDFVFSLPEDKLDLLIECINNRKDYDLYGVTNLEDAAIKYGRKPMCPKCSCENYIENGHTPAYHKRFKCENCGCSYTLLSDSVFNSSKISFHKILKYIQLMTFNVPLQQCIEVLEISSNTANLWRNKIFQTVNGYQDTLQLSGRIWIDETYIEDYNVLGSDYINQKPRGLSKTQICIVVAIDSNKNMVAIICGHGKPSSDRIYKTLHNHIRPNSIIVHDGEKAHNKLIRELNLKSEVYKANTKDSSYFEKMGLINNMCSWIKRYIWRFIGMDVENLQTYLNWFIYLQRCKRDNDKWPKSERILRHLILERTRYTEESQLFLRIASKHSWCKPLKTGKIV</sequence>
<accession>A0A2T3FJB6</accession>
<dbReference type="EMBL" id="PYLP01000053">
    <property type="protein sequence ID" value="PST35386.1"/>
    <property type="molecule type" value="Genomic_DNA"/>
</dbReference>
<reference evidence="3" key="1">
    <citation type="submission" date="2018-03" db="EMBL/GenBank/DDBJ databases">
        <title>Lachnoclostridium SNUG30370 gen.nov., sp.nov., isolated from human faeces.</title>
        <authorList>
            <person name="Seo B."/>
            <person name="Jeon K."/>
            <person name="Ko G."/>
        </authorList>
    </citation>
    <scope>NUCLEOTIDE SEQUENCE [LARGE SCALE GENOMIC DNA]</scope>
    <source>
        <strain evidence="3">SNUG30370</strain>
    </source>
</reference>
<proteinExistence type="predicted"/>
<feature type="domain" description="ISXO2-like transposase" evidence="1">
    <location>
        <begin position="154"/>
        <end position="307"/>
    </location>
</feature>
<evidence type="ECO:0000313" key="3">
    <source>
        <dbReference type="Proteomes" id="UP000241201"/>
    </source>
</evidence>
<dbReference type="SMART" id="SM01126">
    <property type="entry name" value="DDE_Tnp_IS1595"/>
    <property type="match status" value="1"/>
</dbReference>
<dbReference type="Pfam" id="PF12762">
    <property type="entry name" value="DDE_Tnp_IS1595"/>
    <property type="match status" value="1"/>
</dbReference>
<name>A0A2T3FJB6_9FIRM</name>
<dbReference type="Proteomes" id="UP000241201">
    <property type="component" value="Unassembled WGS sequence"/>
</dbReference>
<dbReference type="AlphaFoldDB" id="A0A2T3FJB6"/>
<protein>
    <recommendedName>
        <fullName evidence="1">ISXO2-like transposase domain-containing protein</fullName>
    </recommendedName>
</protein>
<keyword evidence="3" id="KW-1185">Reference proteome</keyword>
<dbReference type="NCBIfam" id="NF033547">
    <property type="entry name" value="transpos_IS1595"/>
    <property type="match status" value="1"/>
</dbReference>
<gene>
    <name evidence="2" type="ORF">C7U55_13380</name>
</gene>
<evidence type="ECO:0000313" key="2">
    <source>
        <dbReference type="EMBL" id="PST35386.1"/>
    </source>
</evidence>